<reference evidence="2" key="1">
    <citation type="journal article" date="2020" name="Stud. Mycol.">
        <title>101 Dothideomycetes genomes: a test case for predicting lifestyles and emergence of pathogens.</title>
        <authorList>
            <person name="Haridas S."/>
            <person name="Albert R."/>
            <person name="Binder M."/>
            <person name="Bloem J."/>
            <person name="Labutti K."/>
            <person name="Salamov A."/>
            <person name="Andreopoulos B."/>
            <person name="Baker S."/>
            <person name="Barry K."/>
            <person name="Bills G."/>
            <person name="Bluhm B."/>
            <person name="Cannon C."/>
            <person name="Castanera R."/>
            <person name="Culley D."/>
            <person name="Daum C."/>
            <person name="Ezra D."/>
            <person name="Gonzalez J."/>
            <person name="Henrissat B."/>
            <person name="Kuo A."/>
            <person name="Liang C."/>
            <person name="Lipzen A."/>
            <person name="Lutzoni F."/>
            <person name="Magnuson J."/>
            <person name="Mondo S."/>
            <person name="Nolan M."/>
            <person name="Ohm R."/>
            <person name="Pangilinan J."/>
            <person name="Park H.-J."/>
            <person name="Ramirez L."/>
            <person name="Alfaro M."/>
            <person name="Sun H."/>
            <person name="Tritt A."/>
            <person name="Yoshinaga Y."/>
            <person name="Zwiers L.-H."/>
            <person name="Turgeon B."/>
            <person name="Goodwin S."/>
            <person name="Spatafora J."/>
            <person name="Crous P."/>
            <person name="Grigoriev I."/>
        </authorList>
    </citation>
    <scope>NUCLEOTIDE SEQUENCE</scope>
    <source>
        <strain evidence="2">CBS 113979</strain>
    </source>
</reference>
<dbReference type="EMBL" id="ML977139">
    <property type="protein sequence ID" value="KAF1991642.1"/>
    <property type="molecule type" value="Genomic_DNA"/>
</dbReference>
<keyword evidence="3" id="KW-1185">Reference proteome</keyword>
<dbReference type="AlphaFoldDB" id="A0A6G1HF21"/>
<gene>
    <name evidence="2" type="ORF">K402DRAFT_130182</name>
</gene>
<keyword evidence="1" id="KW-1133">Transmembrane helix</keyword>
<feature type="transmembrane region" description="Helical" evidence="1">
    <location>
        <begin position="74"/>
        <end position="94"/>
    </location>
</feature>
<name>A0A6G1HF21_9PEZI</name>
<sequence>MSHVRFYYRKVPRLVTATSDRYVLEMDGVHCLFSVDSRLADGPVSGVRVLYWILLHRWLLSNSLYISLSVPGGLLPFSLLLEIVYIWSTVLMAAGKIVHEVNSSNRQAEPCRL</sequence>
<evidence type="ECO:0000313" key="2">
    <source>
        <dbReference type="EMBL" id="KAF1991642.1"/>
    </source>
</evidence>
<keyword evidence="1" id="KW-0812">Transmembrane</keyword>
<dbReference type="Proteomes" id="UP000800041">
    <property type="component" value="Unassembled WGS sequence"/>
</dbReference>
<evidence type="ECO:0000313" key="3">
    <source>
        <dbReference type="Proteomes" id="UP000800041"/>
    </source>
</evidence>
<keyword evidence="1" id="KW-0472">Membrane</keyword>
<accession>A0A6G1HF21</accession>
<proteinExistence type="predicted"/>
<organism evidence="2 3">
    <name type="scientific">Aulographum hederae CBS 113979</name>
    <dbReference type="NCBI Taxonomy" id="1176131"/>
    <lineage>
        <taxon>Eukaryota</taxon>
        <taxon>Fungi</taxon>
        <taxon>Dikarya</taxon>
        <taxon>Ascomycota</taxon>
        <taxon>Pezizomycotina</taxon>
        <taxon>Dothideomycetes</taxon>
        <taxon>Pleosporomycetidae</taxon>
        <taxon>Aulographales</taxon>
        <taxon>Aulographaceae</taxon>
    </lineage>
</organism>
<protein>
    <submittedName>
        <fullName evidence="2">Uncharacterized protein</fullName>
    </submittedName>
</protein>
<evidence type="ECO:0000256" key="1">
    <source>
        <dbReference type="SAM" id="Phobius"/>
    </source>
</evidence>